<dbReference type="InterPro" id="IPR051316">
    <property type="entry name" value="Zinc-reg_GTPase_activator"/>
</dbReference>
<dbReference type="InterPro" id="IPR027417">
    <property type="entry name" value="P-loop_NTPase"/>
</dbReference>
<dbReference type="Pfam" id="PF02492">
    <property type="entry name" value="cobW"/>
    <property type="match status" value="1"/>
</dbReference>
<evidence type="ECO:0000256" key="4">
    <source>
        <dbReference type="ARBA" id="ARBA00034320"/>
    </source>
</evidence>
<dbReference type="EMBL" id="JANRHA010000007">
    <property type="protein sequence ID" value="MDG3015216.1"/>
    <property type="molecule type" value="Genomic_DNA"/>
</dbReference>
<dbReference type="SUPFAM" id="SSF52540">
    <property type="entry name" value="P-loop containing nucleoside triphosphate hydrolases"/>
    <property type="match status" value="1"/>
</dbReference>
<comment type="catalytic activity">
    <reaction evidence="5">
        <text>GTP + H2O = GDP + phosphate + H(+)</text>
        <dbReference type="Rhea" id="RHEA:19669"/>
        <dbReference type="ChEBI" id="CHEBI:15377"/>
        <dbReference type="ChEBI" id="CHEBI:15378"/>
        <dbReference type="ChEBI" id="CHEBI:37565"/>
        <dbReference type="ChEBI" id="CHEBI:43474"/>
        <dbReference type="ChEBI" id="CHEBI:58189"/>
    </reaction>
    <physiologicalReaction direction="left-to-right" evidence="5">
        <dbReference type="Rhea" id="RHEA:19670"/>
    </physiologicalReaction>
</comment>
<dbReference type="RefSeq" id="WP_277835673.1">
    <property type="nucleotide sequence ID" value="NZ_JAAIVF010000008.1"/>
</dbReference>
<dbReference type="Gene3D" id="3.40.50.300">
    <property type="entry name" value="P-loop containing nucleotide triphosphate hydrolases"/>
    <property type="match status" value="1"/>
</dbReference>
<dbReference type="Pfam" id="PF07683">
    <property type="entry name" value="CobW_C"/>
    <property type="match status" value="1"/>
</dbReference>
<keyword evidence="1" id="KW-0547">Nucleotide-binding</keyword>
<dbReference type="GO" id="GO:0000166">
    <property type="term" value="F:nucleotide binding"/>
    <property type="evidence" value="ECO:0007669"/>
    <property type="project" value="UniProtKB-KW"/>
</dbReference>
<comment type="similarity">
    <text evidence="4">Belongs to the SIMIBI class G3E GTPase family. ZNG1 subfamily.</text>
</comment>
<dbReference type="Proteomes" id="UP001152755">
    <property type="component" value="Unassembled WGS sequence"/>
</dbReference>
<feature type="domain" description="CobW C-terminal" evidence="6">
    <location>
        <begin position="237"/>
        <end position="328"/>
    </location>
</feature>
<keyword evidence="8" id="KW-1185">Reference proteome</keyword>
<dbReference type="GO" id="GO:0005737">
    <property type="term" value="C:cytoplasm"/>
    <property type="evidence" value="ECO:0007669"/>
    <property type="project" value="TreeGrafter"/>
</dbReference>
<keyword evidence="3" id="KW-0143">Chaperone</keyword>
<sequence>MRRIPVVVLTGFLGSGKTTLLNHLLRNRMGVRVGVIVNDFGAINIDAMLVAGQVDSMVSLGNGCMCCAVDGGDMDEMLGRLAEPAADIDVIVVEASGLAEPRNLIRMILGSDHGGVRYGGLVQVVDAAEFPATRAVHPEIDQHLRMADLVILGKIDRVGDEDRRAVLATVRELTSGAPVLEAVHGRIDPGLLFDARARPAFDGPRQLTLDELWAEVHDSEDSDRDDGDHSGHLHAGYQSVEFTADDPVHPRRFAEFLEEQPAGLYRIKGFVHFGLPGHRDKFTVQTVGRFVRFERSRWERDEPRATALVLIGSGIDGDAIRARLARCTMADPRDVDEHAMLGVLRYVEDS</sequence>
<evidence type="ECO:0000256" key="5">
    <source>
        <dbReference type="ARBA" id="ARBA00049117"/>
    </source>
</evidence>
<dbReference type="PANTHER" id="PTHR13748:SF62">
    <property type="entry name" value="COBW DOMAIN-CONTAINING PROTEIN"/>
    <property type="match status" value="1"/>
</dbReference>
<gene>
    <name evidence="7" type="ORF">NVS88_11705</name>
</gene>
<keyword evidence="2" id="KW-0378">Hydrolase</keyword>
<dbReference type="GO" id="GO:0016787">
    <property type="term" value="F:hydrolase activity"/>
    <property type="evidence" value="ECO:0007669"/>
    <property type="project" value="UniProtKB-KW"/>
</dbReference>
<dbReference type="PANTHER" id="PTHR13748">
    <property type="entry name" value="COBW-RELATED"/>
    <property type="match status" value="1"/>
</dbReference>
<evidence type="ECO:0000313" key="7">
    <source>
        <dbReference type="EMBL" id="MDG3015216.1"/>
    </source>
</evidence>
<reference evidence="7" key="1">
    <citation type="submission" date="2022-08" db="EMBL/GenBank/DDBJ databases">
        <title>Genome analysis of Corynebacteriales strain.</title>
        <authorList>
            <person name="Lee S.D."/>
        </authorList>
    </citation>
    <scope>NUCLEOTIDE SEQUENCE</scope>
    <source>
        <strain evidence="7">D3-21</strain>
    </source>
</reference>
<dbReference type="InterPro" id="IPR011629">
    <property type="entry name" value="CobW-like_C"/>
</dbReference>
<name>A0A9X4RHL0_9ACTN</name>
<protein>
    <submittedName>
        <fullName evidence="7">GTP-binding protein</fullName>
    </submittedName>
</protein>
<dbReference type="Gene3D" id="3.30.1220.10">
    <property type="entry name" value="CobW-like, C-terminal domain"/>
    <property type="match status" value="1"/>
</dbReference>
<organism evidence="7 8">
    <name type="scientific">Speluncibacter jeojiensis</name>
    <dbReference type="NCBI Taxonomy" id="2710754"/>
    <lineage>
        <taxon>Bacteria</taxon>
        <taxon>Bacillati</taxon>
        <taxon>Actinomycetota</taxon>
        <taxon>Actinomycetes</taxon>
        <taxon>Mycobacteriales</taxon>
        <taxon>Speluncibacteraceae</taxon>
        <taxon>Speluncibacter</taxon>
    </lineage>
</organism>
<comment type="caution">
    <text evidence="7">The sequence shown here is derived from an EMBL/GenBank/DDBJ whole genome shotgun (WGS) entry which is preliminary data.</text>
</comment>
<evidence type="ECO:0000259" key="6">
    <source>
        <dbReference type="SMART" id="SM00833"/>
    </source>
</evidence>
<dbReference type="CDD" id="cd03112">
    <property type="entry name" value="CobW-like"/>
    <property type="match status" value="1"/>
</dbReference>
<evidence type="ECO:0000256" key="2">
    <source>
        <dbReference type="ARBA" id="ARBA00022801"/>
    </source>
</evidence>
<dbReference type="InterPro" id="IPR036627">
    <property type="entry name" value="CobW-likC_sf"/>
</dbReference>
<dbReference type="InterPro" id="IPR003495">
    <property type="entry name" value="CobW/HypB/UreG_nucleotide-bd"/>
</dbReference>
<dbReference type="SUPFAM" id="SSF90002">
    <property type="entry name" value="Hypothetical protein YjiA, C-terminal domain"/>
    <property type="match status" value="1"/>
</dbReference>
<dbReference type="SMART" id="SM00833">
    <property type="entry name" value="CobW_C"/>
    <property type="match status" value="1"/>
</dbReference>
<proteinExistence type="inferred from homology"/>
<accession>A0A9X4RHL0</accession>
<evidence type="ECO:0000256" key="1">
    <source>
        <dbReference type="ARBA" id="ARBA00022741"/>
    </source>
</evidence>
<evidence type="ECO:0000313" key="8">
    <source>
        <dbReference type="Proteomes" id="UP001152755"/>
    </source>
</evidence>
<evidence type="ECO:0000256" key="3">
    <source>
        <dbReference type="ARBA" id="ARBA00023186"/>
    </source>
</evidence>
<dbReference type="AlphaFoldDB" id="A0A9X4RHL0"/>